<keyword evidence="1" id="KW-1133">Transmembrane helix</keyword>
<reference evidence="3 4" key="1">
    <citation type="journal article" date="2013" name="Chin. Sci. Bull.">
        <title>Genome survey uncovers the secrets of sex and lifestyle in caterpillar fungus.</title>
        <authorList>
            <person name="Hu X."/>
            <person name="Zhang Y."/>
            <person name="Xiao G."/>
            <person name="Zheng P."/>
            <person name="Xia Y."/>
            <person name="Zhang X."/>
            <person name="St Leger R.J."/>
            <person name="Liu X."/>
            <person name="Wang C."/>
        </authorList>
    </citation>
    <scope>NUCLEOTIDE SEQUENCE [LARGE SCALE GENOMIC DNA]</scope>
    <source>
        <strain evidence="4">Co18 / CGMCC 3.14243</strain>
        <tissue evidence="3">Fruit-body</tissue>
    </source>
</reference>
<keyword evidence="1" id="KW-0472">Membrane</keyword>
<dbReference type="PANTHER" id="PTHR43751">
    <property type="entry name" value="SULFATASE"/>
    <property type="match status" value="1"/>
</dbReference>
<evidence type="ECO:0000256" key="1">
    <source>
        <dbReference type="SAM" id="Phobius"/>
    </source>
</evidence>
<feature type="domain" description="Sulfatase N-terminal" evidence="2">
    <location>
        <begin position="436"/>
        <end position="720"/>
    </location>
</feature>
<dbReference type="EMBL" id="KE652316">
    <property type="protein sequence ID" value="EQL02366.1"/>
    <property type="molecule type" value="Genomic_DNA"/>
</dbReference>
<dbReference type="InterPro" id="IPR017850">
    <property type="entry name" value="Alkaline_phosphatase_core_sf"/>
</dbReference>
<dbReference type="Gene3D" id="3.40.720.10">
    <property type="entry name" value="Alkaline Phosphatase, subunit A"/>
    <property type="match status" value="1"/>
</dbReference>
<dbReference type="PANTHER" id="PTHR43751:SF3">
    <property type="entry name" value="SULFATASE N-TERMINAL DOMAIN-CONTAINING PROTEIN"/>
    <property type="match status" value="1"/>
</dbReference>
<protein>
    <submittedName>
        <fullName evidence="3">Sulfatase domain protein</fullName>
    </submittedName>
</protein>
<dbReference type="InterPro" id="IPR000917">
    <property type="entry name" value="Sulfatase_N"/>
</dbReference>
<dbReference type="SUPFAM" id="SSF53649">
    <property type="entry name" value="Alkaline phosphatase-like"/>
    <property type="match status" value="1"/>
</dbReference>
<feature type="transmembrane region" description="Helical" evidence="1">
    <location>
        <begin position="138"/>
        <end position="160"/>
    </location>
</feature>
<evidence type="ECO:0000259" key="2">
    <source>
        <dbReference type="Pfam" id="PF00884"/>
    </source>
</evidence>
<gene>
    <name evidence="3" type="ORF">OCS_01930</name>
</gene>
<feature type="transmembrane region" description="Helical" evidence="1">
    <location>
        <begin position="35"/>
        <end position="54"/>
    </location>
</feature>
<dbReference type="HOGENOM" id="CLU_016056_0_0_1"/>
<evidence type="ECO:0000313" key="3">
    <source>
        <dbReference type="EMBL" id="EQL02366.1"/>
    </source>
</evidence>
<feature type="transmembrane region" description="Helical" evidence="1">
    <location>
        <begin position="66"/>
        <end position="86"/>
    </location>
</feature>
<feature type="transmembrane region" description="Helical" evidence="1">
    <location>
        <begin position="236"/>
        <end position="255"/>
    </location>
</feature>
<dbReference type="eggNOG" id="ENOG502SJFZ">
    <property type="taxonomic scope" value="Eukaryota"/>
</dbReference>
<dbReference type="InterPro" id="IPR052701">
    <property type="entry name" value="GAG_Ulvan_Degrading_Sulfatases"/>
</dbReference>
<dbReference type="Proteomes" id="UP000019374">
    <property type="component" value="Unassembled WGS sequence"/>
</dbReference>
<name>T5AIX8_OPHSC</name>
<dbReference type="Pfam" id="PF00884">
    <property type="entry name" value="Sulfatase"/>
    <property type="match status" value="1"/>
</dbReference>
<sequence>MESARRLVVSLAALFYFAGRRILLCCTSGLINRRFAFAISTVAILGAKAVHIVAHHDALPTSDLLAWGISFFAQDTVLLLFLRLLVDRHARQVRWLAALLTALVLVLASVSISFFAVAGSELQWRNMALAGDSGSWKMMMTGLFPTLLAAAALLALAVVLQAPCYAVGGIALDTLTRPTKPLVCQSSGRYVPLDDNGDGLELDFTGEKPWDDTDDADLLRDPRLPLKDPRLPTLTVMPKVLAGVLLLAQIIATILRPADSSLVYMSWTLPMMPLVSFAFSSPTLHRLLVYSSSASPSLDNRTALAQPIAWPWLPNDTLAGFQDWYYDAGKVHYSAAADPLKLSNLDDNLLPALRNGTLTDMTIRNVMLIKLESTRKDVFPFKKDGVVWERLESTFQNKSLPEGARKMLASLTPTANCLTGDYNDGFTNGSVNIASQSQGTCRGGINANNAYTTSTYTFKSLIGTLCGIAPLMADFNVEHAHHIYQPCLAHIFEAFGQLDHTNDPKEIKHNFTSFKWKSSFMQSVTDTYDKQDLLMPALGYPKEHHQNIEKGYLKGSPKFGPVNLTDNNYYGMPEVAVEDYIRDAFAGAKRRNERVFLTHITSTTHHAFGLPEGEPYVQLTDDKKWNDLSLYLNAVGYVDRWLRKILDVLESEGVADETLLIIAGDHGLSIAERGTVTPYSNPHVANYHVPLVISHPKLPKLNIDDAVTSRQILPTVLDLLLETGSLSDSESVAARDLVRNYEGQSLLRPLRKFSEKTGQGDWQFTVMNPGGSTLAVRDARQPNWRLIVPIFGNYEWRFTDLAADPHERNPALSFELSKLQTILRRHHRSEVAEWVEEAAVVARWWVDENHKRWRYDPS</sequence>
<keyword evidence="1" id="KW-0812">Transmembrane</keyword>
<proteinExistence type="predicted"/>
<evidence type="ECO:0000313" key="4">
    <source>
        <dbReference type="Proteomes" id="UP000019374"/>
    </source>
</evidence>
<accession>T5AIX8</accession>
<dbReference type="OrthoDB" id="103349at2759"/>
<dbReference type="AlphaFoldDB" id="T5AIX8"/>
<feature type="transmembrane region" description="Helical" evidence="1">
    <location>
        <begin position="93"/>
        <end position="118"/>
    </location>
</feature>
<organism evidence="3 4">
    <name type="scientific">Ophiocordyceps sinensis (strain Co18 / CGMCC 3.14243)</name>
    <name type="common">Yarsagumba caterpillar fungus</name>
    <name type="synonym">Hirsutella sinensis</name>
    <dbReference type="NCBI Taxonomy" id="911162"/>
    <lineage>
        <taxon>Eukaryota</taxon>
        <taxon>Fungi</taxon>
        <taxon>Dikarya</taxon>
        <taxon>Ascomycota</taxon>
        <taxon>Pezizomycotina</taxon>
        <taxon>Sordariomycetes</taxon>
        <taxon>Hypocreomycetidae</taxon>
        <taxon>Hypocreales</taxon>
        <taxon>Ophiocordycipitaceae</taxon>
        <taxon>Ophiocordyceps</taxon>
    </lineage>
</organism>